<gene>
    <name evidence="4" type="ORF">F1609_03230</name>
</gene>
<proteinExistence type="predicted"/>
<dbReference type="PANTHER" id="PTHR30093">
    <property type="entry name" value="GENERAL SECRETION PATHWAY PROTEIN G"/>
    <property type="match status" value="1"/>
</dbReference>
<feature type="region of interest" description="Disordered" evidence="2">
    <location>
        <begin position="1"/>
        <end position="41"/>
    </location>
</feature>
<accession>A0ABX0M6I0</accession>
<sequence>MRGPIPACVGRRASPASRSIPRHRSRRHRCQPRSRPARHCPSGAAADMRRLRGFTLIELMVTLAIVALLSTIALPLAQVAVQRQKEQELRMALRDIRTALDEYKRAAGEGRIASVLDGSGYPTNLLALVNGVPDQRSARARKVFFLRALPRDPFNTDPALPAEQTWNLRSYQSDPADPAPGEDVYDVHSNSEQVGLNGIAYRRW</sequence>
<feature type="transmembrane region" description="Helical" evidence="3">
    <location>
        <begin position="59"/>
        <end position="81"/>
    </location>
</feature>
<evidence type="ECO:0000256" key="3">
    <source>
        <dbReference type="SAM" id="Phobius"/>
    </source>
</evidence>
<evidence type="ECO:0000256" key="2">
    <source>
        <dbReference type="SAM" id="MobiDB-lite"/>
    </source>
</evidence>
<keyword evidence="5" id="KW-1185">Reference proteome</keyword>
<dbReference type="InterPro" id="IPR012902">
    <property type="entry name" value="N_methyl_site"/>
</dbReference>
<evidence type="ECO:0000256" key="1">
    <source>
        <dbReference type="ARBA" id="ARBA00022481"/>
    </source>
</evidence>
<reference evidence="4 5" key="1">
    <citation type="submission" date="2019-09" db="EMBL/GenBank/DDBJ databases">
        <title>Taxonomy of Antarctic Massilia spp.: description of Massilia rubra sp. nov., Massilia aquatica sp. nov., Massilia mucilaginosa sp. nov., Massilia frigida sp. nov. isolated from streams, lakes and regoliths.</title>
        <authorList>
            <person name="Holochova P."/>
            <person name="Sedlacek I."/>
            <person name="Kralova S."/>
            <person name="Maslanova I."/>
            <person name="Busse H.-J."/>
            <person name="Stankova E."/>
            <person name="Vrbovska V."/>
            <person name="Kovarovic V."/>
            <person name="Bartak M."/>
            <person name="Svec P."/>
            <person name="Pantucek R."/>
        </authorList>
    </citation>
    <scope>NUCLEOTIDE SEQUENCE [LARGE SCALE GENOMIC DNA]</scope>
    <source>
        <strain evidence="4 5">CCM 8693</strain>
    </source>
</reference>
<dbReference type="EMBL" id="VVIW01000002">
    <property type="protein sequence ID" value="NHZ39184.1"/>
    <property type="molecule type" value="Genomic_DNA"/>
</dbReference>
<dbReference type="Proteomes" id="UP000819052">
    <property type="component" value="Unassembled WGS sequence"/>
</dbReference>
<name>A0ABX0M6I0_9BURK</name>
<dbReference type="Pfam" id="PF07963">
    <property type="entry name" value="N_methyl"/>
    <property type="match status" value="1"/>
</dbReference>
<keyword evidence="3" id="KW-1133">Transmembrane helix</keyword>
<keyword evidence="3" id="KW-0472">Membrane</keyword>
<dbReference type="InterPro" id="IPR000983">
    <property type="entry name" value="Bac_GSPG_pilin"/>
</dbReference>
<dbReference type="PROSITE" id="PS00409">
    <property type="entry name" value="PROKAR_NTER_METHYL"/>
    <property type="match status" value="1"/>
</dbReference>
<dbReference type="SUPFAM" id="SSF54523">
    <property type="entry name" value="Pili subunits"/>
    <property type="match status" value="1"/>
</dbReference>
<comment type="caution">
    <text evidence="4">The sequence shown here is derived from an EMBL/GenBank/DDBJ whole genome shotgun (WGS) entry which is preliminary data.</text>
</comment>
<protein>
    <submittedName>
        <fullName evidence="4">Type II secretion system protein</fullName>
    </submittedName>
</protein>
<evidence type="ECO:0000313" key="4">
    <source>
        <dbReference type="EMBL" id="NHZ39184.1"/>
    </source>
</evidence>
<dbReference type="Gene3D" id="3.30.700.10">
    <property type="entry name" value="Glycoprotein, Type 4 Pilin"/>
    <property type="match status" value="1"/>
</dbReference>
<organism evidence="4 5">
    <name type="scientific">Massilia aquatica</name>
    <dbReference type="NCBI Taxonomy" id="2609000"/>
    <lineage>
        <taxon>Bacteria</taxon>
        <taxon>Pseudomonadati</taxon>
        <taxon>Pseudomonadota</taxon>
        <taxon>Betaproteobacteria</taxon>
        <taxon>Burkholderiales</taxon>
        <taxon>Oxalobacteraceae</taxon>
        <taxon>Telluria group</taxon>
        <taxon>Massilia</taxon>
    </lineage>
</organism>
<dbReference type="NCBIfam" id="TIGR02532">
    <property type="entry name" value="IV_pilin_GFxxxE"/>
    <property type="match status" value="1"/>
</dbReference>
<evidence type="ECO:0000313" key="5">
    <source>
        <dbReference type="Proteomes" id="UP000819052"/>
    </source>
</evidence>
<dbReference type="PANTHER" id="PTHR30093:SF47">
    <property type="entry name" value="TYPE IV PILUS NON-CORE MINOR PILIN PILE"/>
    <property type="match status" value="1"/>
</dbReference>
<keyword evidence="3" id="KW-0812">Transmembrane</keyword>
<keyword evidence="1" id="KW-0488">Methylation</keyword>
<dbReference type="PRINTS" id="PR00813">
    <property type="entry name" value="BCTERIALGSPG"/>
</dbReference>
<dbReference type="InterPro" id="IPR045584">
    <property type="entry name" value="Pilin-like"/>
</dbReference>
<feature type="compositionally biased region" description="Basic residues" evidence="2">
    <location>
        <begin position="20"/>
        <end position="38"/>
    </location>
</feature>